<dbReference type="RefSeq" id="WP_353865510.1">
    <property type="nucleotide sequence ID" value="NZ_CP088295.1"/>
</dbReference>
<evidence type="ECO:0000259" key="5">
    <source>
        <dbReference type="Pfam" id="PF00535"/>
    </source>
</evidence>
<keyword evidence="4 6" id="KW-0808">Transferase</keyword>
<dbReference type="InterPro" id="IPR029044">
    <property type="entry name" value="Nucleotide-diphossugar_trans"/>
</dbReference>
<evidence type="ECO:0000256" key="4">
    <source>
        <dbReference type="ARBA" id="ARBA00022679"/>
    </source>
</evidence>
<dbReference type="SUPFAM" id="SSF53448">
    <property type="entry name" value="Nucleotide-diphospho-sugar transferases"/>
    <property type="match status" value="1"/>
</dbReference>
<evidence type="ECO:0000313" key="6">
    <source>
        <dbReference type="EMBL" id="UUY05041.1"/>
    </source>
</evidence>
<evidence type="ECO:0000256" key="1">
    <source>
        <dbReference type="ARBA" id="ARBA00004776"/>
    </source>
</evidence>
<evidence type="ECO:0000256" key="3">
    <source>
        <dbReference type="ARBA" id="ARBA00022676"/>
    </source>
</evidence>
<organism evidence="6 7">
    <name type="scientific">Svornostia abyssi</name>
    <dbReference type="NCBI Taxonomy" id="2898438"/>
    <lineage>
        <taxon>Bacteria</taxon>
        <taxon>Bacillati</taxon>
        <taxon>Actinomycetota</taxon>
        <taxon>Thermoleophilia</taxon>
        <taxon>Solirubrobacterales</taxon>
        <taxon>Baekduiaceae</taxon>
        <taxon>Svornostia</taxon>
    </lineage>
</organism>
<sequence length="295" mass="33141">MDATIVIVTKDRREMLADALASAVAQEGDVEVLVIDDGSSDGTAQMVAEQFPDVRVHRYETNAGLVVRRNDAARIARGRVIVSIDDDAVFTAPDTVAQTLRDFDADPRIAAVGIPYVDVRRSPQVHQQPPDDTGCWIGPVYRGTAHAVRRDVFLELGGYRERIVHQGEEHDFCLRLLDAGYLVRYGRAAPIEHRESPRRSNRRMERYGRRNEQLLCATYYPQPWATLYGVGYAGKSILRGIRSDGGLVWIFEGILRGVGAWMTAGRRPVSRATFALDQRLRRARCLPIEDISPRR</sequence>
<dbReference type="Proteomes" id="UP001058860">
    <property type="component" value="Chromosome"/>
</dbReference>
<dbReference type="Pfam" id="PF00535">
    <property type="entry name" value="Glycos_transf_2"/>
    <property type="match status" value="1"/>
</dbReference>
<dbReference type="Gene3D" id="3.90.550.10">
    <property type="entry name" value="Spore Coat Polysaccharide Biosynthesis Protein SpsA, Chain A"/>
    <property type="match status" value="1"/>
</dbReference>
<comment type="similarity">
    <text evidence="2">Belongs to the glycosyltransferase 2 family.</text>
</comment>
<dbReference type="EMBL" id="CP088295">
    <property type="protein sequence ID" value="UUY05041.1"/>
    <property type="molecule type" value="Genomic_DNA"/>
</dbReference>
<dbReference type="GO" id="GO:0016757">
    <property type="term" value="F:glycosyltransferase activity"/>
    <property type="evidence" value="ECO:0007669"/>
    <property type="project" value="UniProtKB-KW"/>
</dbReference>
<name>A0ABY5PK56_9ACTN</name>
<gene>
    <name evidence="6" type="ORF">LRS13_05795</name>
</gene>
<accession>A0ABY5PK56</accession>
<protein>
    <submittedName>
        <fullName evidence="6">Glycosyltransferase</fullName>
        <ecNumber evidence="6">2.4.-.-</ecNumber>
    </submittedName>
</protein>
<evidence type="ECO:0000313" key="7">
    <source>
        <dbReference type="Proteomes" id="UP001058860"/>
    </source>
</evidence>
<dbReference type="EC" id="2.4.-.-" evidence="6"/>
<dbReference type="InterPro" id="IPR001173">
    <property type="entry name" value="Glyco_trans_2-like"/>
</dbReference>
<keyword evidence="3 6" id="KW-0328">Glycosyltransferase</keyword>
<proteinExistence type="inferred from homology"/>
<dbReference type="PANTHER" id="PTHR43179">
    <property type="entry name" value="RHAMNOSYLTRANSFERASE WBBL"/>
    <property type="match status" value="1"/>
</dbReference>
<reference evidence="7" key="1">
    <citation type="submission" date="2021-11" db="EMBL/GenBank/DDBJ databases">
        <title>Cultivation dependent microbiological survey of springs from the worlds oldest radium mine currently devoted to the extraction of radon-saturated water.</title>
        <authorList>
            <person name="Kapinusova G."/>
            <person name="Smrhova T."/>
            <person name="Strejcek M."/>
            <person name="Suman J."/>
            <person name="Jani K."/>
            <person name="Pajer P."/>
            <person name="Uhlik O."/>
        </authorList>
    </citation>
    <scope>NUCLEOTIDE SEQUENCE [LARGE SCALE GENOMIC DNA]</scope>
    <source>
        <strain evidence="7">J379</strain>
    </source>
</reference>
<feature type="domain" description="Glycosyltransferase 2-like" evidence="5">
    <location>
        <begin position="4"/>
        <end position="127"/>
    </location>
</feature>
<comment type="pathway">
    <text evidence="1">Cell wall biogenesis; cell wall polysaccharide biosynthesis.</text>
</comment>
<dbReference type="PANTHER" id="PTHR43179:SF12">
    <property type="entry name" value="GALACTOFURANOSYLTRANSFERASE GLFT2"/>
    <property type="match status" value="1"/>
</dbReference>
<keyword evidence="7" id="KW-1185">Reference proteome</keyword>
<evidence type="ECO:0000256" key="2">
    <source>
        <dbReference type="ARBA" id="ARBA00006739"/>
    </source>
</evidence>